<dbReference type="GO" id="GO:0016787">
    <property type="term" value="F:hydrolase activity"/>
    <property type="evidence" value="ECO:0007669"/>
    <property type="project" value="UniProtKB-KW"/>
</dbReference>
<dbReference type="InterPro" id="IPR006674">
    <property type="entry name" value="HD_domain"/>
</dbReference>
<evidence type="ECO:0000256" key="1">
    <source>
        <dbReference type="ARBA" id="ARBA00022801"/>
    </source>
</evidence>
<dbReference type="InterPro" id="IPR003607">
    <property type="entry name" value="HD/PDEase_dom"/>
</dbReference>
<feature type="domain" description="HD" evidence="3">
    <location>
        <begin position="166"/>
        <end position="285"/>
    </location>
</feature>
<protein>
    <submittedName>
        <fullName evidence="4">Metal dependent phosphohydrolase</fullName>
    </submittedName>
</protein>
<dbReference type="Pfam" id="PF01336">
    <property type="entry name" value="tRNA_anti-codon"/>
    <property type="match status" value="1"/>
</dbReference>
<dbReference type="SUPFAM" id="SSF109604">
    <property type="entry name" value="HD-domain/PDEase-like"/>
    <property type="match status" value="1"/>
</dbReference>
<evidence type="ECO:0000313" key="4">
    <source>
        <dbReference type="EMBL" id="EPR36233.1"/>
    </source>
</evidence>
<name>S7UV58_9BACT</name>
<gene>
    <name evidence="4" type="ORF">dsat_1761</name>
</gene>
<dbReference type="InterPro" id="IPR050798">
    <property type="entry name" value="YhaM_exoribonuc/phosphodiest"/>
</dbReference>
<dbReference type="PANTHER" id="PTHR37294:SF1">
    <property type="entry name" value="3'-5' EXORIBONUCLEASE YHAM"/>
    <property type="match status" value="1"/>
</dbReference>
<evidence type="ECO:0000256" key="2">
    <source>
        <dbReference type="SAM" id="MobiDB-lite"/>
    </source>
</evidence>
<dbReference type="InterPro" id="IPR006675">
    <property type="entry name" value="HDIG_dom"/>
</dbReference>
<dbReference type="InterPro" id="IPR004365">
    <property type="entry name" value="NA-bd_OB_tRNA"/>
</dbReference>
<dbReference type="GO" id="GO:0003676">
    <property type="term" value="F:nucleic acid binding"/>
    <property type="evidence" value="ECO:0007669"/>
    <property type="project" value="InterPro"/>
</dbReference>
<dbReference type="RefSeq" id="WP_020885647.1">
    <property type="nucleotide sequence ID" value="NZ_ATHI01000001.1"/>
</dbReference>
<sequence length="340" mass="37268">MTAKTVYVQDLAVGQAVADIFVIAEAKQGTSRNGPYWSLSLSDRSGRIDAKVWSPLAQSLPSLAAGQVARVSAQVESYRDTPQLVVRDLSLVDSDLDHAAMAALLPISSVPPEELLRQLEELLRDNLRHKPWRKLCSLVFGDDANRERILAAPGAKTIHHAYQGGLLEHTLAVCRICRSMAEQYPALDAEALLVAAAFHDLGKAWELSSGLARDFTDEGRLLGHIHLGLEVVEPFVRKARLEPKLALHLKHMILSHHGELAYGSPKRPKTAEALVLHFADQMDSKLGTVCSAFDAEAEEGTWSPFVRSLERPLYRPRPTPKPQAANAEKGPAQCLLPLKA</sequence>
<dbReference type="STRING" id="1121439.dsat_1761"/>
<keyword evidence="5" id="KW-1185">Reference proteome</keyword>
<dbReference type="eggNOG" id="COG3481">
    <property type="taxonomic scope" value="Bacteria"/>
</dbReference>
<dbReference type="SMART" id="SM00471">
    <property type="entry name" value="HDc"/>
    <property type="match status" value="1"/>
</dbReference>
<dbReference type="CDD" id="cd00077">
    <property type="entry name" value="HDc"/>
    <property type="match status" value="1"/>
</dbReference>
<dbReference type="PATRIC" id="fig|1121439.3.peg.145"/>
<dbReference type="GO" id="GO:0031125">
    <property type="term" value="P:rRNA 3'-end processing"/>
    <property type="evidence" value="ECO:0007669"/>
    <property type="project" value="TreeGrafter"/>
</dbReference>
<dbReference type="NCBIfam" id="TIGR00277">
    <property type="entry name" value="HDIG"/>
    <property type="match status" value="1"/>
</dbReference>
<accession>S7UV58</accession>
<dbReference type="CDD" id="cd04492">
    <property type="entry name" value="YhaM_OBF_like"/>
    <property type="match status" value="1"/>
</dbReference>
<organism evidence="4 5">
    <name type="scientific">Alkalidesulfovibrio alkalitolerans DSM 16529</name>
    <dbReference type="NCBI Taxonomy" id="1121439"/>
    <lineage>
        <taxon>Bacteria</taxon>
        <taxon>Pseudomonadati</taxon>
        <taxon>Thermodesulfobacteriota</taxon>
        <taxon>Desulfovibrionia</taxon>
        <taxon>Desulfovibrionales</taxon>
        <taxon>Desulfovibrionaceae</taxon>
        <taxon>Alkalidesulfovibrio</taxon>
    </lineage>
</organism>
<evidence type="ECO:0000259" key="3">
    <source>
        <dbReference type="PROSITE" id="PS51831"/>
    </source>
</evidence>
<dbReference type="OrthoDB" id="9778453at2"/>
<proteinExistence type="predicted"/>
<evidence type="ECO:0000313" key="5">
    <source>
        <dbReference type="Proteomes" id="UP000014975"/>
    </source>
</evidence>
<reference evidence="4 5" key="1">
    <citation type="journal article" date="2013" name="Genome Announc.">
        <title>Draft genome sequences for three mercury-methylating, sulfate-reducing bacteria.</title>
        <authorList>
            <person name="Brown S.D."/>
            <person name="Hurt R.A.Jr."/>
            <person name="Gilmour C.C."/>
            <person name="Elias D.A."/>
        </authorList>
    </citation>
    <scope>NUCLEOTIDE SEQUENCE [LARGE SCALE GENOMIC DNA]</scope>
    <source>
        <strain evidence="4 5">DSM 16529</strain>
    </source>
</reference>
<dbReference type="Gene3D" id="1.10.3210.10">
    <property type="entry name" value="Hypothetical protein af1432"/>
    <property type="match status" value="1"/>
</dbReference>
<dbReference type="Pfam" id="PF01966">
    <property type="entry name" value="HD"/>
    <property type="match status" value="1"/>
</dbReference>
<dbReference type="PROSITE" id="PS51831">
    <property type="entry name" value="HD"/>
    <property type="match status" value="1"/>
</dbReference>
<dbReference type="EMBL" id="ATHI01000001">
    <property type="protein sequence ID" value="EPR36233.1"/>
    <property type="molecule type" value="Genomic_DNA"/>
</dbReference>
<dbReference type="Proteomes" id="UP000014975">
    <property type="component" value="Unassembled WGS sequence"/>
</dbReference>
<dbReference type="AlphaFoldDB" id="S7UV58"/>
<feature type="region of interest" description="Disordered" evidence="2">
    <location>
        <begin position="313"/>
        <end position="340"/>
    </location>
</feature>
<comment type="caution">
    <text evidence="4">The sequence shown here is derived from an EMBL/GenBank/DDBJ whole genome shotgun (WGS) entry which is preliminary data.</text>
</comment>
<keyword evidence="1 4" id="KW-0378">Hydrolase</keyword>
<dbReference type="PANTHER" id="PTHR37294">
    <property type="entry name" value="3'-5' EXORIBONUCLEASE YHAM"/>
    <property type="match status" value="1"/>
</dbReference>